<dbReference type="InterPro" id="IPR024630">
    <property type="entry name" value="Stc1"/>
</dbReference>
<evidence type="ECO:0000256" key="1">
    <source>
        <dbReference type="SAM" id="MobiDB-lite"/>
    </source>
</evidence>
<dbReference type="Pfam" id="PF12898">
    <property type="entry name" value="Stc1"/>
    <property type="match status" value="1"/>
</dbReference>
<feature type="region of interest" description="Disordered" evidence="1">
    <location>
        <begin position="324"/>
        <end position="365"/>
    </location>
</feature>
<reference evidence="4" key="1">
    <citation type="journal article" date="2023" name="bioRxiv">
        <title>Complete genome of the Medicago anthracnose fungus, Colletotrichum destructivum, reveals a mini-chromosome-like region within a core chromosome.</title>
        <authorList>
            <person name="Lapalu N."/>
            <person name="Simon A."/>
            <person name="Lu A."/>
            <person name="Plaumann P.-L."/>
            <person name="Amselem J."/>
            <person name="Pigne S."/>
            <person name="Auger A."/>
            <person name="Koch C."/>
            <person name="Dallery J.-F."/>
            <person name="O'Connell R.J."/>
        </authorList>
    </citation>
    <scope>NUCLEOTIDE SEQUENCE [LARGE SCALE GENOMIC DNA]</scope>
    <source>
        <strain evidence="4">CBS 520.97</strain>
    </source>
</reference>
<dbReference type="KEGG" id="cdet:87943172"/>
<keyword evidence="4" id="KW-1185">Reference proteome</keyword>
<name>A0AAX4IE25_9PEZI</name>
<feature type="compositionally biased region" description="Basic and acidic residues" evidence="1">
    <location>
        <begin position="327"/>
        <end position="342"/>
    </location>
</feature>
<gene>
    <name evidence="3" type="ORF">CDEST_06669</name>
</gene>
<dbReference type="RefSeq" id="XP_062778879.1">
    <property type="nucleotide sequence ID" value="XM_062922828.1"/>
</dbReference>
<dbReference type="Proteomes" id="UP001322277">
    <property type="component" value="Chromosome 4"/>
</dbReference>
<dbReference type="GeneID" id="87943172"/>
<proteinExistence type="predicted"/>
<feature type="domain" description="Stc1" evidence="2">
    <location>
        <begin position="24"/>
        <end position="107"/>
    </location>
</feature>
<organism evidence="3 4">
    <name type="scientific">Colletotrichum destructivum</name>
    <dbReference type="NCBI Taxonomy" id="34406"/>
    <lineage>
        <taxon>Eukaryota</taxon>
        <taxon>Fungi</taxon>
        <taxon>Dikarya</taxon>
        <taxon>Ascomycota</taxon>
        <taxon>Pezizomycotina</taxon>
        <taxon>Sordariomycetes</taxon>
        <taxon>Hypocreomycetidae</taxon>
        <taxon>Glomerellales</taxon>
        <taxon>Glomerellaceae</taxon>
        <taxon>Colletotrichum</taxon>
        <taxon>Colletotrichum destructivum species complex</taxon>
    </lineage>
</organism>
<evidence type="ECO:0000313" key="4">
    <source>
        <dbReference type="Proteomes" id="UP001322277"/>
    </source>
</evidence>
<sequence>MSAIASRPNGSPQNLGQKLPEKFRCKTGGEWKPFSSFSNKQQKLVLDKLGRRVRIDAANTGMNCRFHSGEPVKELQCEGPCSQILVLDQFSKNNRTNGVNICKACQHWINTQEPGYAPWAGPHTDLDPIEQMGGFEARMPAEPSDIVEFHDNRPLAPITGTDGLTALDNDETGLPSLGMAGLHIGHARRGLFAPRLDTESISTPQTTESVSSQAMTESMGATEWWFTQSGLARDQTGGRINYNAWDSTGQKHELCKTPTIQSKQSSMMNSIAEASNSRSPNATDIRSQKTAIAKNPTTGGGTWAGVSWHDIRPLNRHRLLTRVQNRQADRKQLSEKEHRELQRNMPQRQAIVPYGDYSDDSDDDE</sequence>
<accession>A0AAX4IE25</accession>
<evidence type="ECO:0000313" key="3">
    <source>
        <dbReference type="EMBL" id="WQF81655.1"/>
    </source>
</evidence>
<protein>
    <submittedName>
        <fullName evidence="3">Stc1 domain-containing protein</fullName>
    </submittedName>
</protein>
<dbReference type="AlphaFoldDB" id="A0AAX4IE25"/>
<evidence type="ECO:0000259" key="2">
    <source>
        <dbReference type="Pfam" id="PF12898"/>
    </source>
</evidence>
<dbReference type="EMBL" id="CP137308">
    <property type="protein sequence ID" value="WQF81655.1"/>
    <property type="molecule type" value="Genomic_DNA"/>
</dbReference>